<dbReference type="Proteomes" id="UP000321124">
    <property type="component" value="Chromosome"/>
</dbReference>
<dbReference type="InterPro" id="IPR050177">
    <property type="entry name" value="Lipid_A_modif_metabolic_enz"/>
</dbReference>
<dbReference type="RefSeq" id="WP_208662153.1">
    <property type="nucleotide sequence ID" value="NZ_CP031775.2"/>
</dbReference>
<evidence type="ECO:0000259" key="1">
    <source>
        <dbReference type="Pfam" id="PF01370"/>
    </source>
</evidence>
<gene>
    <name evidence="2" type="ORF">D0436_07930</name>
</gene>
<accession>A0A5B8QWR3</accession>
<dbReference type="EMBL" id="CP031775">
    <property type="protein sequence ID" value="QDZ90407.1"/>
    <property type="molecule type" value="Genomic_DNA"/>
</dbReference>
<feature type="domain" description="NAD-dependent epimerase/dehydratase" evidence="1">
    <location>
        <begin position="3"/>
        <end position="214"/>
    </location>
</feature>
<dbReference type="InterPro" id="IPR036291">
    <property type="entry name" value="NAD(P)-bd_dom_sf"/>
</dbReference>
<name>A0A5B8QWR3_9GAMM</name>
<dbReference type="SUPFAM" id="SSF51735">
    <property type="entry name" value="NAD(P)-binding Rossmann-fold domains"/>
    <property type="match status" value="1"/>
</dbReference>
<dbReference type="PANTHER" id="PTHR43245">
    <property type="entry name" value="BIFUNCTIONAL POLYMYXIN RESISTANCE PROTEIN ARNA"/>
    <property type="match status" value="1"/>
</dbReference>
<reference evidence="2 3" key="1">
    <citation type="journal article" date="2019" name="Ecotoxicol. Environ. Saf.">
        <title>Microbial characterization of heavy metal resistant bacterial strains isolated from an electroplating wastewater treatment plant.</title>
        <authorList>
            <person name="Cai X."/>
            <person name="Zheng X."/>
            <person name="Zhang D."/>
            <person name="Iqbal W."/>
            <person name="Liu C."/>
            <person name="Yang B."/>
            <person name="Zhao X."/>
            <person name="Lu X."/>
            <person name="Mao Y."/>
        </authorList>
    </citation>
    <scope>NUCLEOTIDE SEQUENCE [LARGE SCALE GENOMIC DNA]</scope>
    <source>
        <strain evidence="2 3">Ni1-3</strain>
    </source>
</reference>
<dbReference type="InterPro" id="IPR001509">
    <property type="entry name" value="Epimerase_deHydtase"/>
</dbReference>
<dbReference type="Gene3D" id="3.40.50.720">
    <property type="entry name" value="NAD(P)-binding Rossmann-like Domain"/>
    <property type="match status" value="1"/>
</dbReference>
<dbReference type="AlphaFoldDB" id="A0A5B8QWR3"/>
<evidence type="ECO:0000313" key="3">
    <source>
        <dbReference type="Proteomes" id="UP000321124"/>
    </source>
</evidence>
<protein>
    <submittedName>
        <fullName evidence="2">NAD-dependent epimerase/dehydratase family protein</fullName>
    </submittedName>
</protein>
<proteinExistence type="predicted"/>
<dbReference type="Pfam" id="PF01370">
    <property type="entry name" value="Epimerase"/>
    <property type="match status" value="1"/>
</dbReference>
<evidence type="ECO:0000313" key="2">
    <source>
        <dbReference type="EMBL" id="QDZ90407.1"/>
    </source>
</evidence>
<dbReference type="PANTHER" id="PTHR43245:SF58">
    <property type="entry name" value="BLL5923 PROTEIN"/>
    <property type="match status" value="1"/>
</dbReference>
<organism evidence="2 3">
    <name type="scientific">Shewanella decolorationis</name>
    <dbReference type="NCBI Taxonomy" id="256839"/>
    <lineage>
        <taxon>Bacteria</taxon>
        <taxon>Pseudomonadati</taxon>
        <taxon>Pseudomonadota</taxon>
        <taxon>Gammaproteobacteria</taxon>
        <taxon>Alteromonadales</taxon>
        <taxon>Shewanellaceae</taxon>
        <taxon>Shewanella</taxon>
    </lineage>
</organism>
<sequence length="309" mass="33589">MKVLVTGITGFIGREVIRHEGNFRCVTRCSDQLNVDDVFLVKKIDAETNWMRAFNDVETVIHIAGLAHNKQNTQSDYQSVNTLGSLHLAVEAVKAGVKRFVFVSSIGVNGNTTLEKPFSIFDEPNPQNSYTNSKYDAEIGLKKIAAETGLEVVIVRPTLVYGPNAPGNFGLLTKLVKKLPVLPFALANNKRDFIAVQNLADLLITCATHPNAAGHTFLASDMETVSIKQFTNAIADGLGKKVFQLPIPVSLMRLAGKLMGKSAMIEQLVGNLQVDSSNIKEVLDWTPPLTMKQAMATQCDSGKSSSGKE</sequence>
<dbReference type="KEGG" id="sdeo:D0436_07930"/>